<gene>
    <name evidence="7" type="ORF">FG383_01175</name>
</gene>
<dbReference type="RefSeq" id="WP_142605017.1">
    <property type="nucleotide sequence ID" value="NZ_VDGG01000002.1"/>
</dbReference>
<feature type="transmembrane region" description="Helical" evidence="6">
    <location>
        <begin position="413"/>
        <end position="431"/>
    </location>
</feature>
<protein>
    <submittedName>
        <fullName evidence="7">Spore germination protein</fullName>
    </submittedName>
</protein>
<keyword evidence="6" id="KW-1133">Transmembrane helix</keyword>
<evidence type="ECO:0000256" key="3">
    <source>
        <dbReference type="ARBA" id="ARBA00023136"/>
    </source>
</evidence>
<evidence type="ECO:0000313" key="7">
    <source>
        <dbReference type="EMBL" id="TQR18493.1"/>
    </source>
</evidence>
<comment type="similarity">
    <text evidence="2 4">Belongs to the GerABKA family.</text>
</comment>
<dbReference type="AlphaFoldDB" id="A0A544TM17"/>
<sequence length="534" mass="59412">MGFFYEKKNNQLKSTTPSKSQKKESNKKQPLKTSLQDNIKTVKDTLGESTDIVIREIRIGKGGVLEAAIMYTDGLSDAASIQNFIMESLMLDIKDKEVESELTPNPKLMSTLKDFVMTVGEIKDVDLFEELFTALLSGDVVLLIDGYSEGFIIGNKRWAERGVTESTTQTVIRGPREAFSENIRINTALLRRKIKDPKLWMENKVIGKRTKTNIAVMYIKGIANDDIVEELRLRLDRIDIDGILESGNIEELIQDAQLSTFPTVYNSERPDVVAAALLEGRIAIIIDGTPFVLTVPALFVEFFQSSEDYYQRADLTSLVRILRFFSFVIALLAPALFIAATTFHHEMIPTALLINLAAQREGVPFPAFIEALIMEITFEILREAGLRMPRAIGSAMSIVGAFVIGTAAVEAGMISAAMVIVVSITAIASFVSPTYDMAMSVRILRFVFMGLAASFGLFGITVGLIALILHLCSLRSFGIPYMYPIAPFNIDGQKDTFIRLPIWKMFTRTHLISQENIKKQQNPASAKPEPEKDQ</sequence>
<keyword evidence="8" id="KW-1185">Reference proteome</keyword>
<dbReference type="EMBL" id="VDGG01000002">
    <property type="protein sequence ID" value="TQR18493.1"/>
    <property type="molecule type" value="Genomic_DNA"/>
</dbReference>
<comment type="subcellular location">
    <subcellularLocation>
        <location evidence="4">Cell membrane</location>
    </subcellularLocation>
    <subcellularLocation>
        <location evidence="1">Membrane</location>
        <topology evidence="1">Multi-pass membrane protein</topology>
    </subcellularLocation>
</comment>
<dbReference type="InterPro" id="IPR050768">
    <property type="entry name" value="UPF0353/GerABKA_families"/>
</dbReference>
<dbReference type="Pfam" id="PF03323">
    <property type="entry name" value="GerA"/>
    <property type="match status" value="1"/>
</dbReference>
<evidence type="ECO:0000256" key="1">
    <source>
        <dbReference type="ARBA" id="ARBA00004141"/>
    </source>
</evidence>
<reference evidence="7 8" key="1">
    <citation type="submission" date="2019-05" db="EMBL/GenBank/DDBJ databases">
        <title>Psychrobacillus vulpis sp. nov., a new species isolated from feces of a red fox that inhabits in The Tablas de Daimiel Natural Park, Albacete, Spain.</title>
        <authorList>
            <person name="Rodriguez M."/>
            <person name="Reina J.C."/>
            <person name="Bejar V."/>
            <person name="Llamas I."/>
        </authorList>
    </citation>
    <scope>NUCLEOTIDE SEQUENCE [LARGE SCALE GENOMIC DNA]</scope>
    <source>
        <strain evidence="7 8">NHI-2</strain>
    </source>
</reference>
<dbReference type="PIRSF" id="PIRSF005690">
    <property type="entry name" value="GerBA"/>
    <property type="match status" value="1"/>
</dbReference>
<dbReference type="InterPro" id="IPR004995">
    <property type="entry name" value="Spore_Ger"/>
</dbReference>
<feature type="transmembrane region" description="Helical" evidence="6">
    <location>
        <begin position="321"/>
        <end position="343"/>
    </location>
</feature>
<proteinExistence type="inferred from homology"/>
<evidence type="ECO:0000313" key="8">
    <source>
        <dbReference type="Proteomes" id="UP000318937"/>
    </source>
</evidence>
<name>A0A544TM17_9BACI</name>
<comment type="caution">
    <text evidence="7">The sequence shown here is derived from an EMBL/GenBank/DDBJ whole genome shotgun (WGS) entry which is preliminary data.</text>
</comment>
<evidence type="ECO:0000256" key="6">
    <source>
        <dbReference type="SAM" id="Phobius"/>
    </source>
</evidence>
<feature type="transmembrane region" description="Helical" evidence="6">
    <location>
        <begin position="443"/>
        <end position="469"/>
    </location>
</feature>
<dbReference type="GO" id="GO:0009847">
    <property type="term" value="P:spore germination"/>
    <property type="evidence" value="ECO:0007669"/>
    <property type="project" value="UniProtKB-UniRule"/>
</dbReference>
<dbReference type="OrthoDB" id="9772630at2"/>
<evidence type="ECO:0000256" key="5">
    <source>
        <dbReference type="SAM" id="MobiDB-lite"/>
    </source>
</evidence>
<dbReference type="PANTHER" id="PTHR22550:SF5">
    <property type="entry name" value="LEUCINE ZIPPER PROTEIN 4"/>
    <property type="match status" value="1"/>
</dbReference>
<keyword evidence="6" id="KW-0812">Transmembrane</keyword>
<organism evidence="7 8">
    <name type="scientific">Psychrobacillus soli</name>
    <dbReference type="NCBI Taxonomy" id="1543965"/>
    <lineage>
        <taxon>Bacteria</taxon>
        <taxon>Bacillati</taxon>
        <taxon>Bacillota</taxon>
        <taxon>Bacilli</taxon>
        <taxon>Bacillales</taxon>
        <taxon>Bacillaceae</taxon>
        <taxon>Psychrobacillus</taxon>
    </lineage>
</organism>
<dbReference type="PANTHER" id="PTHR22550">
    <property type="entry name" value="SPORE GERMINATION PROTEIN"/>
    <property type="match status" value="1"/>
</dbReference>
<evidence type="ECO:0000256" key="4">
    <source>
        <dbReference type="PIRNR" id="PIRNR005690"/>
    </source>
</evidence>
<evidence type="ECO:0000256" key="2">
    <source>
        <dbReference type="ARBA" id="ARBA00005278"/>
    </source>
</evidence>
<feature type="region of interest" description="Disordered" evidence="5">
    <location>
        <begin position="1"/>
        <end position="32"/>
    </location>
</feature>
<dbReference type="GO" id="GO:0005886">
    <property type="term" value="C:plasma membrane"/>
    <property type="evidence" value="ECO:0007669"/>
    <property type="project" value="UniProtKB-SubCell"/>
</dbReference>
<keyword evidence="3 4" id="KW-0472">Membrane</keyword>
<accession>A0A544TM17</accession>
<dbReference type="Proteomes" id="UP000318937">
    <property type="component" value="Unassembled WGS sequence"/>
</dbReference>